<dbReference type="Proteomes" id="UP000007953">
    <property type="component" value="Chromosome"/>
</dbReference>
<gene>
    <name evidence="4" type="ordered locus">RSPO_c00199</name>
</gene>
<dbReference type="AlphaFoldDB" id="F6G6F8"/>
<dbReference type="PATRIC" id="fig|1031711.3.peg.199"/>
<dbReference type="NCBIfam" id="TIGR00252">
    <property type="entry name" value="YraN family protein"/>
    <property type="match status" value="1"/>
</dbReference>
<dbReference type="PANTHER" id="PTHR34039">
    <property type="entry name" value="UPF0102 PROTEIN YRAN"/>
    <property type="match status" value="1"/>
</dbReference>
<name>F6G6F8_RALS8</name>
<dbReference type="Gene3D" id="3.40.1350.10">
    <property type="match status" value="1"/>
</dbReference>
<evidence type="ECO:0000256" key="2">
    <source>
        <dbReference type="HAMAP-Rule" id="MF_00048"/>
    </source>
</evidence>
<evidence type="ECO:0000256" key="3">
    <source>
        <dbReference type="SAM" id="MobiDB-lite"/>
    </source>
</evidence>
<comment type="similarity">
    <text evidence="1 2">Belongs to the UPF0102 family.</text>
</comment>
<dbReference type="GO" id="GO:0003676">
    <property type="term" value="F:nucleic acid binding"/>
    <property type="evidence" value="ECO:0007669"/>
    <property type="project" value="InterPro"/>
</dbReference>
<feature type="region of interest" description="Disordered" evidence="3">
    <location>
        <begin position="1"/>
        <end position="25"/>
    </location>
</feature>
<protein>
    <recommendedName>
        <fullName evidence="2">UPF0102 protein RSPO_c00199</fullName>
    </recommendedName>
</protein>
<dbReference type="KEGG" id="rsn:RSPO_c00199"/>
<dbReference type="NCBIfam" id="NF009150">
    <property type="entry name" value="PRK12497.1-3"/>
    <property type="match status" value="1"/>
</dbReference>
<reference evidence="4 5" key="1">
    <citation type="journal article" date="2011" name="J. Bacteriol.">
        <title>Complete genome sequence of the plant pathogen Ralstonia solanacearum strain Po82.</title>
        <authorList>
            <person name="Xu J."/>
            <person name="Zheng H.J."/>
            <person name="Liu L."/>
            <person name="Pan Z.C."/>
            <person name="Prior P."/>
            <person name="Tang B."/>
            <person name="Xu J.S."/>
            <person name="Zhang H."/>
            <person name="Tian Q."/>
            <person name="Zhang L.Q."/>
            <person name="Feng J."/>
        </authorList>
    </citation>
    <scope>NUCLEOTIDE SEQUENCE [LARGE SCALE GENOMIC DNA]</scope>
    <source>
        <strain evidence="4 5">Po82</strain>
    </source>
</reference>
<evidence type="ECO:0000313" key="5">
    <source>
        <dbReference type="Proteomes" id="UP000007953"/>
    </source>
</evidence>
<dbReference type="Pfam" id="PF02021">
    <property type="entry name" value="UPF0102"/>
    <property type="match status" value="1"/>
</dbReference>
<dbReference type="eggNOG" id="COG0792">
    <property type="taxonomic scope" value="Bacteria"/>
</dbReference>
<dbReference type="HAMAP" id="MF_00048">
    <property type="entry name" value="UPF0102"/>
    <property type="match status" value="1"/>
</dbReference>
<organism evidence="4 5">
    <name type="scientific">Ralstonia solanacearum (strain Po82)</name>
    <dbReference type="NCBI Taxonomy" id="1031711"/>
    <lineage>
        <taxon>Bacteria</taxon>
        <taxon>Pseudomonadati</taxon>
        <taxon>Pseudomonadota</taxon>
        <taxon>Betaproteobacteria</taxon>
        <taxon>Burkholderiales</taxon>
        <taxon>Burkholderiaceae</taxon>
        <taxon>Ralstonia</taxon>
        <taxon>Ralstonia solanacearum species complex</taxon>
    </lineage>
</organism>
<dbReference type="InterPro" id="IPR003509">
    <property type="entry name" value="UPF0102_YraN-like"/>
</dbReference>
<dbReference type="CDD" id="cd20736">
    <property type="entry name" value="PoNe_Nuclease"/>
    <property type="match status" value="1"/>
</dbReference>
<dbReference type="InterPro" id="IPR011335">
    <property type="entry name" value="Restrct_endonuc-II-like"/>
</dbReference>
<accession>F6G6F8</accession>
<dbReference type="HOGENOM" id="CLU_115353_1_0_4"/>
<evidence type="ECO:0000313" key="4">
    <source>
        <dbReference type="EMBL" id="AEG67503.1"/>
    </source>
</evidence>
<sequence>MVSRFKPQMHAPQPMPSPHDSAATGEAGEDRALRYLQARGLSAVARNYRCKTGEIDLVMRDAAGTLVFVEVRARVARSTRRFGGAAASVTPAKQRRLVAAAEDFLAHHAGCHDDVPACRFDVIAIDGARIEWMRDAFGAEA</sequence>
<dbReference type="InterPro" id="IPR011856">
    <property type="entry name" value="tRNA_endonuc-like_dom_sf"/>
</dbReference>
<dbReference type="SUPFAM" id="SSF52980">
    <property type="entry name" value="Restriction endonuclease-like"/>
    <property type="match status" value="1"/>
</dbReference>
<evidence type="ECO:0000256" key="1">
    <source>
        <dbReference type="ARBA" id="ARBA00006738"/>
    </source>
</evidence>
<dbReference type="PANTHER" id="PTHR34039:SF1">
    <property type="entry name" value="UPF0102 PROTEIN YRAN"/>
    <property type="match status" value="1"/>
</dbReference>
<proteinExistence type="inferred from homology"/>
<dbReference type="EMBL" id="CP002819">
    <property type="protein sequence ID" value="AEG67503.1"/>
    <property type="molecule type" value="Genomic_DNA"/>
</dbReference>